<accession>A0A3B0UWX3</accession>
<reference evidence="1" key="1">
    <citation type="submission" date="2018-06" db="EMBL/GenBank/DDBJ databases">
        <authorList>
            <person name="Zhirakovskaya E."/>
        </authorList>
    </citation>
    <scope>NUCLEOTIDE SEQUENCE</scope>
</reference>
<proteinExistence type="predicted"/>
<evidence type="ECO:0000313" key="1">
    <source>
        <dbReference type="EMBL" id="VAW33340.1"/>
    </source>
</evidence>
<name>A0A3B0UWX3_9ZZZZ</name>
<organism evidence="1">
    <name type="scientific">hydrothermal vent metagenome</name>
    <dbReference type="NCBI Taxonomy" id="652676"/>
    <lineage>
        <taxon>unclassified sequences</taxon>
        <taxon>metagenomes</taxon>
        <taxon>ecological metagenomes</taxon>
    </lineage>
</organism>
<protein>
    <submittedName>
        <fullName evidence="1">Uncharacterized protein</fullName>
    </submittedName>
</protein>
<dbReference type="AlphaFoldDB" id="A0A3B0UWX3"/>
<dbReference type="EMBL" id="UOEU01000442">
    <property type="protein sequence ID" value="VAW33340.1"/>
    <property type="molecule type" value="Genomic_DNA"/>
</dbReference>
<gene>
    <name evidence="1" type="ORF">MNBD_CHLOROFLEXI01-5379</name>
</gene>
<sequence>MKLKKSQIMFLLLIGFMLLASFTSHSVYARNGQYGFEPLEASAQSAQQVDLRPAIYLAPTSDLIFSESRIVKSNIHVVDTHDDFINYLQANPDISIVYIHAEMMPELSANLLQEQYNKGRLIVAVNAPISSLGFARF</sequence>